<name>A0A2N9I4Q4_FAGSY</name>
<evidence type="ECO:0000256" key="3">
    <source>
        <dbReference type="ARBA" id="ARBA00006027"/>
    </source>
</evidence>
<comment type="similarity">
    <text evidence="4">In the C-terminal section; belongs to the pectinesterase family.</text>
</comment>
<keyword evidence="5" id="KW-0964">Secreted</keyword>
<dbReference type="InterPro" id="IPR006501">
    <property type="entry name" value="Pectinesterase_inhib_dom"/>
</dbReference>
<comment type="pathway">
    <text evidence="2 9">Glycan metabolism; pectin degradation; 2-dehydro-3-deoxy-D-gluconate from pectin: step 1/5.</text>
</comment>
<evidence type="ECO:0000259" key="10">
    <source>
        <dbReference type="SMART" id="SM00856"/>
    </source>
</evidence>
<dbReference type="GO" id="GO:0030599">
    <property type="term" value="F:pectinesterase activity"/>
    <property type="evidence" value="ECO:0007669"/>
    <property type="project" value="UniProtKB-UniRule"/>
</dbReference>
<evidence type="ECO:0000256" key="9">
    <source>
        <dbReference type="RuleBase" id="RU000589"/>
    </source>
</evidence>
<comment type="catalytic activity">
    <reaction evidence="9">
        <text>[(1-&gt;4)-alpha-D-galacturonosyl methyl ester](n) + n H2O = [(1-&gt;4)-alpha-D-galacturonosyl](n) + n methanol + n H(+)</text>
        <dbReference type="Rhea" id="RHEA:22380"/>
        <dbReference type="Rhea" id="RHEA-COMP:14570"/>
        <dbReference type="Rhea" id="RHEA-COMP:14573"/>
        <dbReference type="ChEBI" id="CHEBI:15377"/>
        <dbReference type="ChEBI" id="CHEBI:15378"/>
        <dbReference type="ChEBI" id="CHEBI:17790"/>
        <dbReference type="ChEBI" id="CHEBI:140522"/>
        <dbReference type="ChEBI" id="CHEBI:140523"/>
        <dbReference type="EC" id="3.1.1.11"/>
    </reaction>
</comment>
<dbReference type="Gene3D" id="1.20.140.40">
    <property type="entry name" value="Invertase/pectin methylesterase inhibitor family protein"/>
    <property type="match status" value="1"/>
</dbReference>
<dbReference type="EMBL" id="OIVN01004735">
    <property type="protein sequence ID" value="SPD18989.1"/>
    <property type="molecule type" value="Genomic_DNA"/>
</dbReference>
<dbReference type="GO" id="GO:0004857">
    <property type="term" value="F:enzyme inhibitor activity"/>
    <property type="evidence" value="ECO:0007669"/>
    <property type="project" value="InterPro"/>
</dbReference>
<reference evidence="11" key="1">
    <citation type="submission" date="2018-02" db="EMBL/GenBank/DDBJ databases">
        <authorList>
            <person name="Cohen D.B."/>
            <person name="Kent A.D."/>
        </authorList>
    </citation>
    <scope>NUCLEOTIDE SEQUENCE</scope>
</reference>
<dbReference type="NCBIfam" id="TIGR01614">
    <property type="entry name" value="PME_inhib"/>
    <property type="match status" value="1"/>
</dbReference>
<dbReference type="GO" id="GO:0045490">
    <property type="term" value="P:pectin catabolic process"/>
    <property type="evidence" value="ECO:0007669"/>
    <property type="project" value="UniProtKB-UniRule"/>
</dbReference>
<dbReference type="InterPro" id="IPR000070">
    <property type="entry name" value="Pectinesterase_cat"/>
</dbReference>
<dbReference type="InterPro" id="IPR012334">
    <property type="entry name" value="Pectin_lyas_fold"/>
</dbReference>
<comment type="subcellular location">
    <subcellularLocation>
        <location evidence="1">Secreted</location>
        <location evidence="1">Cell wall</location>
    </subcellularLocation>
</comment>
<protein>
    <recommendedName>
        <fullName evidence="9">Pectinesterase</fullName>
        <ecNumber evidence="9">3.1.1.11</ecNumber>
    </recommendedName>
</protein>
<keyword evidence="7 9" id="KW-0063">Aspartyl esterase</keyword>
<comment type="similarity">
    <text evidence="3">In the N-terminal section; belongs to the PMEI family.</text>
</comment>
<evidence type="ECO:0000256" key="7">
    <source>
        <dbReference type="ARBA" id="ARBA00023085"/>
    </source>
</evidence>
<keyword evidence="5" id="KW-0134">Cell wall</keyword>
<dbReference type="SUPFAM" id="SSF101148">
    <property type="entry name" value="Plant invertase/pectin methylesterase inhibitor"/>
    <property type="match status" value="1"/>
</dbReference>
<dbReference type="PANTHER" id="PTHR31707">
    <property type="entry name" value="PECTINESTERASE"/>
    <property type="match status" value="1"/>
</dbReference>
<proteinExistence type="inferred from homology"/>
<dbReference type="FunFam" id="2.160.20.10:FF:000001">
    <property type="entry name" value="Pectinesterase"/>
    <property type="match status" value="1"/>
</dbReference>
<dbReference type="AlphaFoldDB" id="A0A2N9I4Q4"/>
<dbReference type="GO" id="GO:0042545">
    <property type="term" value="P:cell wall modification"/>
    <property type="evidence" value="ECO:0007669"/>
    <property type="project" value="UniProtKB-UniRule"/>
</dbReference>
<organism evidence="11">
    <name type="scientific">Fagus sylvatica</name>
    <name type="common">Beechnut</name>
    <dbReference type="NCBI Taxonomy" id="28930"/>
    <lineage>
        <taxon>Eukaryota</taxon>
        <taxon>Viridiplantae</taxon>
        <taxon>Streptophyta</taxon>
        <taxon>Embryophyta</taxon>
        <taxon>Tracheophyta</taxon>
        <taxon>Spermatophyta</taxon>
        <taxon>Magnoliopsida</taxon>
        <taxon>eudicotyledons</taxon>
        <taxon>Gunneridae</taxon>
        <taxon>Pentapetalae</taxon>
        <taxon>rosids</taxon>
        <taxon>fabids</taxon>
        <taxon>Fagales</taxon>
        <taxon>Fagaceae</taxon>
        <taxon>Fagus</taxon>
    </lineage>
</organism>
<dbReference type="Pfam" id="PF04043">
    <property type="entry name" value="PMEI"/>
    <property type="match status" value="1"/>
</dbReference>
<dbReference type="InterPro" id="IPR011050">
    <property type="entry name" value="Pectin_lyase_fold/virulence"/>
</dbReference>
<dbReference type="Gene3D" id="2.160.20.10">
    <property type="entry name" value="Single-stranded right-handed beta-helix, Pectin lyase-like"/>
    <property type="match status" value="1"/>
</dbReference>
<dbReference type="Pfam" id="PF01095">
    <property type="entry name" value="Pectinesterase"/>
    <property type="match status" value="1"/>
</dbReference>
<gene>
    <name evidence="11" type="ORF">FSB_LOCUS46871</name>
</gene>
<evidence type="ECO:0000256" key="5">
    <source>
        <dbReference type="ARBA" id="ARBA00022512"/>
    </source>
</evidence>
<evidence type="ECO:0000256" key="6">
    <source>
        <dbReference type="ARBA" id="ARBA00022801"/>
    </source>
</evidence>
<dbReference type="InterPro" id="IPR035513">
    <property type="entry name" value="Invertase/methylesterase_inhib"/>
</dbReference>
<dbReference type="SMART" id="SM00856">
    <property type="entry name" value="PMEI"/>
    <property type="match status" value="1"/>
</dbReference>
<dbReference type="InterPro" id="IPR033131">
    <property type="entry name" value="Pectinesterase_Asp_AS"/>
</dbReference>
<evidence type="ECO:0000256" key="4">
    <source>
        <dbReference type="ARBA" id="ARBA00007786"/>
    </source>
</evidence>
<dbReference type="UniPathway" id="UPA00545">
    <property type="reaction ID" value="UER00823"/>
</dbReference>
<evidence type="ECO:0000256" key="8">
    <source>
        <dbReference type="PROSITE-ProRule" id="PRU10040"/>
    </source>
</evidence>
<accession>A0A2N9I4Q4</accession>
<sequence length="490" mass="53287">MLSSTLSSPPQTPVELFDHSVKFIIDHAYSARSLAYNLSLYYGKTQSHLVGGMNDCLELLDDTLDQLDNVANHKQTPSTTDDVQTWLSAACTNQQTCLESLENYKVKVEKDEMDSTIQNLNHFISNTLTLYVSTKPIKRSGHRRLLLSDGFPSWVSMKERKLLHGSVGDEIEANAVVAKDGSGTHKSIGEALALVASLAGGGGGRTVIHVAAGTYHENIKIPTKQKNVMLVGDGKGKTIIVGDRSNEGGWTTFQSATVAAMGDGFLARDITFVNSAGPAKQQAVALRVGSDKSVIFRCSILGYQDSLYTHSKRQFYRETDIYGTVDFIFGNSAVVFQNCNMYVRKPLSGQKNFITAQGRSSPDENTGISIHNCKIQAASDLAAVKSMFVTYLGRPWKQYSRTVIMQSFVDDLIHPSGWSPWSGSFALKTLYYGEYMNSGPGSSTSGRVKWSGYHGSLTSTEAQAFTVAGFISGNIWLPPTGVSFDSGLLG</sequence>
<evidence type="ECO:0000256" key="1">
    <source>
        <dbReference type="ARBA" id="ARBA00004191"/>
    </source>
</evidence>
<feature type="active site" evidence="8">
    <location>
        <position position="326"/>
    </location>
</feature>
<dbReference type="PROSITE" id="PS00503">
    <property type="entry name" value="PECTINESTERASE_2"/>
    <property type="match status" value="1"/>
</dbReference>
<feature type="domain" description="Pectinesterase inhibitor" evidence="10">
    <location>
        <begin position="1"/>
        <end position="130"/>
    </location>
</feature>
<dbReference type="EC" id="3.1.1.11" evidence="9"/>
<evidence type="ECO:0000256" key="2">
    <source>
        <dbReference type="ARBA" id="ARBA00005184"/>
    </source>
</evidence>
<dbReference type="SUPFAM" id="SSF51126">
    <property type="entry name" value="Pectin lyase-like"/>
    <property type="match status" value="1"/>
</dbReference>
<keyword evidence="6 9" id="KW-0378">Hydrolase</keyword>
<evidence type="ECO:0000313" key="11">
    <source>
        <dbReference type="EMBL" id="SPD18989.1"/>
    </source>
</evidence>